<sequence>MANPRRTFFPVSGNHHQLPISSSAAAAAQSPASPVNSLLSFLKKPHAFPFLLSFFLLLTWVSLRFQRPSHHFPPRGVGSGSKARLHGSSSDDRFANLVRFSSSSPIVAKDKRGWLLDPVSVAMDSSMSGGAMSCASIHVGEIKPGGVRGNHRHHTCNETFVIWGAQTLFRLENDALQEGYAEVIVGADEVAVAVSPSGTAHALVNVDPSSLTTFFVGCQDSVVNYTDSRTDFNVWKHL</sequence>
<reference evidence="2 3" key="1">
    <citation type="submission" date="2018-06" db="EMBL/GenBank/DDBJ databases">
        <title>The Genome of Cuscuta australis (Dodder) Provides Insight into the Evolution of Plant Parasitism.</title>
        <authorList>
            <person name="Liu H."/>
        </authorList>
    </citation>
    <scope>NUCLEOTIDE SEQUENCE [LARGE SCALE GENOMIC DNA]</scope>
    <source>
        <strain evidence="3">cv. Yunnan</strain>
        <tissue evidence="2">Vines</tissue>
    </source>
</reference>
<dbReference type="Gene3D" id="2.60.120.10">
    <property type="entry name" value="Jelly Rolls"/>
    <property type="match status" value="1"/>
</dbReference>
<dbReference type="PANTHER" id="PTHR37742:SF1">
    <property type="entry name" value="OS01G0810200 PROTEIN"/>
    <property type="match status" value="1"/>
</dbReference>
<dbReference type="InterPro" id="IPR014710">
    <property type="entry name" value="RmlC-like_jellyroll"/>
</dbReference>
<dbReference type="Proteomes" id="UP000249390">
    <property type="component" value="Unassembled WGS sequence"/>
</dbReference>
<comment type="caution">
    <text evidence="2">The sequence shown here is derived from an EMBL/GenBank/DDBJ whole genome shotgun (WGS) entry which is preliminary data.</text>
</comment>
<dbReference type="PANTHER" id="PTHR37742">
    <property type="entry name" value="OS01G0810200 PROTEIN"/>
    <property type="match status" value="1"/>
</dbReference>
<name>A0A328E666_9ASTE</name>
<dbReference type="InterPro" id="IPR011051">
    <property type="entry name" value="RmlC_Cupin_sf"/>
</dbReference>
<evidence type="ECO:0000313" key="2">
    <source>
        <dbReference type="EMBL" id="RAL51953.1"/>
    </source>
</evidence>
<keyword evidence="3" id="KW-1185">Reference proteome</keyword>
<organism evidence="2 3">
    <name type="scientific">Cuscuta australis</name>
    <dbReference type="NCBI Taxonomy" id="267555"/>
    <lineage>
        <taxon>Eukaryota</taxon>
        <taxon>Viridiplantae</taxon>
        <taxon>Streptophyta</taxon>
        <taxon>Embryophyta</taxon>
        <taxon>Tracheophyta</taxon>
        <taxon>Spermatophyta</taxon>
        <taxon>Magnoliopsida</taxon>
        <taxon>eudicotyledons</taxon>
        <taxon>Gunneridae</taxon>
        <taxon>Pentapetalae</taxon>
        <taxon>asterids</taxon>
        <taxon>lamiids</taxon>
        <taxon>Solanales</taxon>
        <taxon>Convolvulaceae</taxon>
        <taxon>Cuscuteae</taxon>
        <taxon>Cuscuta</taxon>
        <taxon>Cuscuta subgen. Grammica</taxon>
        <taxon>Cuscuta sect. Cleistogrammica</taxon>
    </lineage>
</organism>
<dbReference type="InterPro" id="IPR029303">
    <property type="entry name" value="CapF_C"/>
</dbReference>
<feature type="domain" description="Capsular polysaccharide assembling protein CapF C-terminal" evidence="1">
    <location>
        <begin position="134"/>
        <end position="215"/>
    </location>
</feature>
<accession>A0A328E666</accession>
<dbReference type="SUPFAM" id="SSF51182">
    <property type="entry name" value="RmlC-like cupins"/>
    <property type="match status" value="1"/>
</dbReference>
<evidence type="ECO:0000259" key="1">
    <source>
        <dbReference type="Pfam" id="PF14667"/>
    </source>
</evidence>
<dbReference type="EMBL" id="NQVE01000046">
    <property type="protein sequence ID" value="RAL51953.1"/>
    <property type="molecule type" value="Genomic_DNA"/>
</dbReference>
<dbReference type="Pfam" id="PF14667">
    <property type="entry name" value="Polysacc_synt_C"/>
    <property type="match status" value="1"/>
</dbReference>
<evidence type="ECO:0000313" key="3">
    <source>
        <dbReference type="Proteomes" id="UP000249390"/>
    </source>
</evidence>
<dbReference type="GO" id="GO:0005768">
    <property type="term" value="C:endosome"/>
    <property type="evidence" value="ECO:0007669"/>
    <property type="project" value="TreeGrafter"/>
</dbReference>
<proteinExistence type="predicted"/>
<dbReference type="AlphaFoldDB" id="A0A328E666"/>
<protein>
    <recommendedName>
        <fullName evidence="1">Capsular polysaccharide assembling protein CapF C-terminal domain-containing protein</fullName>
    </recommendedName>
</protein>
<gene>
    <name evidence="2" type="ORF">DM860_010671</name>
</gene>
<dbReference type="GO" id="GO:0005802">
    <property type="term" value="C:trans-Golgi network"/>
    <property type="evidence" value="ECO:0007669"/>
    <property type="project" value="TreeGrafter"/>
</dbReference>